<sequence length="257" mass="26247">MDEGRLAGRVALVTGASRGIGAAVARAYAAEGASVALGYEPRADMAAQAEELAAELRTAGTKAVALAADLADPGAVQELVDGARAHLGPLDIVVANAALSAQSSWRDISVADWDRVFAVNLRGSWLLARAAYPDLVAGGRGSIITVSSVMARTGQAGALHYTASKAGIIGLTRALAREAGPDGVRVNAVMPGAIRTEHEEALEPDPDAVFEQITAVQALKRRGTAADVAGAFVYLAGDESAFVTGQVLTVDGGWVFG</sequence>
<dbReference type="PANTHER" id="PTHR43639:SF1">
    <property type="entry name" value="SHORT-CHAIN DEHYDROGENASE_REDUCTASE FAMILY PROTEIN"/>
    <property type="match status" value="1"/>
</dbReference>
<evidence type="ECO:0000256" key="1">
    <source>
        <dbReference type="ARBA" id="ARBA00006484"/>
    </source>
</evidence>
<organism evidence="4 5">
    <name type="scientific">Jiangella alba</name>
    <dbReference type="NCBI Taxonomy" id="561176"/>
    <lineage>
        <taxon>Bacteria</taxon>
        <taxon>Bacillati</taxon>
        <taxon>Actinomycetota</taxon>
        <taxon>Actinomycetes</taxon>
        <taxon>Jiangellales</taxon>
        <taxon>Jiangellaceae</taxon>
        <taxon>Jiangella</taxon>
    </lineage>
</organism>
<feature type="domain" description="Ketoreductase" evidence="3">
    <location>
        <begin position="9"/>
        <end position="197"/>
    </location>
</feature>
<keyword evidence="2" id="KW-0560">Oxidoreductase</keyword>
<dbReference type="Gene3D" id="3.40.50.720">
    <property type="entry name" value="NAD(P)-binding Rossmann-like Domain"/>
    <property type="match status" value="1"/>
</dbReference>
<dbReference type="PANTHER" id="PTHR43639">
    <property type="entry name" value="OXIDOREDUCTASE, SHORT-CHAIN DEHYDROGENASE/REDUCTASE FAMILY (AFU_ORTHOLOGUE AFUA_5G02870)"/>
    <property type="match status" value="1"/>
</dbReference>
<dbReference type="SUPFAM" id="SSF51735">
    <property type="entry name" value="NAD(P)-binding Rossmann-fold domains"/>
    <property type="match status" value="1"/>
</dbReference>
<dbReference type="InterPro" id="IPR002347">
    <property type="entry name" value="SDR_fam"/>
</dbReference>
<evidence type="ECO:0000313" key="4">
    <source>
        <dbReference type="EMBL" id="SEE28931.1"/>
    </source>
</evidence>
<dbReference type="EMBL" id="FNUC01000003">
    <property type="protein sequence ID" value="SEE28931.1"/>
    <property type="molecule type" value="Genomic_DNA"/>
</dbReference>
<evidence type="ECO:0000313" key="5">
    <source>
        <dbReference type="Proteomes" id="UP000181980"/>
    </source>
</evidence>
<dbReference type="OrthoDB" id="9808187at2"/>
<dbReference type="Pfam" id="PF13561">
    <property type="entry name" value="adh_short_C2"/>
    <property type="match status" value="1"/>
</dbReference>
<dbReference type="PRINTS" id="PR00081">
    <property type="entry name" value="GDHRDH"/>
</dbReference>
<comment type="similarity">
    <text evidence="1">Belongs to the short-chain dehydrogenases/reductases (SDR) family.</text>
</comment>
<dbReference type="SMART" id="SM00822">
    <property type="entry name" value="PKS_KR"/>
    <property type="match status" value="1"/>
</dbReference>
<dbReference type="InterPro" id="IPR036291">
    <property type="entry name" value="NAD(P)-bd_dom_sf"/>
</dbReference>
<dbReference type="PRINTS" id="PR00080">
    <property type="entry name" value="SDRFAMILY"/>
</dbReference>
<accession>A0A1H5HML0</accession>
<dbReference type="InterPro" id="IPR057326">
    <property type="entry name" value="KR_dom"/>
</dbReference>
<name>A0A1H5HML0_9ACTN</name>
<dbReference type="STRING" id="561176.SAMN04488561_0895"/>
<dbReference type="AlphaFoldDB" id="A0A1H5HML0"/>
<keyword evidence="5" id="KW-1185">Reference proteome</keyword>
<dbReference type="InterPro" id="IPR020904">
    <property type="entry name" value="Sc_DH/Rdtase_CS"/>
</dbReference>
<reference evidence="5" key="1">
    <citation type="submission" date="2016-10" db="EMBL/GenBank/DDBJ databases">
        <authorList>
            <person name="Varghese N."/>
            <person name="Submissions S."/>
        </authorList>
    </citation>
    <scope>NUCLEOTIDE SEQUENCE [LARGE SCALE GENOMIC DNA]</scope>
    <source>
        <strain evidence="5">DSM 45237</strain>
    </source>
</reference>
<dbReference type="Proteomes" id="UP000181980">
    <property type="component" value="Unassembled WGS sequence"/>
</dbReference>
<dbReference type="PROSITE" id="PS00061">
    <property type="entry name" value="ADH_SHORT"/>
    <property type="match status" value="1"/>
</dbReference>
<proteinExistence type="inferred from homology"/>
<protein>
    <submittedName>
        <fullName evidence="4">3-oxoacyl-[acyl-carrier protein] reductase</fullName>
    </submittedName>
</protein>
<gene>
    <name evidence="4" type="ORF">SAMN04488561_0895</name>
</gene>
<dbReference type="GO" id="GO:0016491">
    <property type="term" value="F:oxidoreductase activity"/>
    <property type="evidence" value="ECO:0007669"/>
    <property type="project" value="UniProtKB-KW"/>
</dbReference>
<dbReference type="RefSeq" id="WP_069110323.1">
    <property type="nucleotide sequence ID" value="NZ_FNUC01000003.1"/>
</dbReference>
<dbReference type="FunFam" id="3.40.50.720:FF:000084">
    <property type="entry name" value="Short-chain dehydrogenase reductase"/>
    <property type="match status" value="1"/>
</dbReference>
<evidence type="ECO:0000256" key="2">
    <source>
        <dbReference type="ARBA" id="ARBA00023002"/>
    </source>
</evidence>
<evidence type="ECO:0000259" key="3">
    <source>
        <dbReference type="SMART" id="SM00822"/>
    </source>
</evidence>